<protein>
    <submittedName>
        <fullName evidence="3">Uncharacterized protein</fullName>
    </submittedName>
</protein>
<name>A0ABQ9E900_TEGGR</name>
<feature type="compositionally biased region" description="Low complexity" evidence="2">
    <location>
        <begin position="107"/>
        <end position="122"/>
    </location>
</feature>
<feature type="compositionally biased region" description="Polar residues" evidence="2">
    <location>
        <begin position="311"/>
        <end position="320"/>
    </location>
</feature>
<organism evidence="3 4">
    <name type="scientific">Tegillarca granosa</name>
    <name type="common">Malaysian cockle</name>
    <name type="synonym">Anadara granosa</name>
    <dbReference type="NCBI Taxonomy" id="220873"/>
    <lineage>
        <taxon>Eukaryota</taxon>
        <taxon>Metazoa</taxon>
        <taxon>Spiralia</taxon>
        <taxon>Lophotrochozoa</taxon>
        <taxon>Mollusca</taxon>
        <taxon>Bivalvia</taxon>
        <taxon>Autobranchia</taxon>
        <taxon>Pteriomorphia</taxon>
        <taxon>Arcoida</taxon>
        <taxon>Arcoidea</taxon>
        <taxon>Arcidae</taxon>
        <taxon>Tegillarca</taxon>
    </lineage>
</organism>
<accession>A0ABQ9E900</accession>
<feature type="region of interest" description="Disordered" evidence="2">
    <location>
        <begin position="259"/>
        <end position="323"/>
    </location>
</feature>
<evidence type="ECO:0000256" key="1">
    <source>
        <dbReference type="SAM" id="Coils"/>
    </source>
</evidence>
<keyword evidence="4" id="KW-1185">Reference proteome</keyword>
<reference evidence="3 4" key="1">
    <citation type="submission" date="2022-12" db="EMBL/GenBank/DDBJ databases">
        <title>Chromosome-level genome of Tegillarca granosa.</title>
        <authorList>
            <person name="Kim J."/>
        </authorList>
    </citation>
    <scope>NUCLEOTIDE SEQUENCE [LARGE SCALE GENOMIC DNA]</scope>
    <source>
        <strain evidence="3">Teg-2019</strain>
        <tissue evidence="3">Adductor muscle</tissue>
    </source>
</reference>
<keyword evidence="1" id="KW-0175">Coiled coil</keyword>
<evidence type="ECO:0000256" key="2">
    <source>
        <dbReference type="SAM" id="MobiDB-lite"/>
    </source>
</evidence>
<feature type="region of interest" description="Disordered" evidence="2">
    <location>
        <begin position="196"/>
        <end position="246"/>
    </location>
</feature>
<evidence type="ECO:0000313" key="3">
    <source>
        <dbReference type="EMBL" id="KAJ8301655.1"/>
    </source>
</evidence>
<feature type="region of interest" description="Disordered" evidence="2">
    <location>
        <begin position="106"/>
        <end position="155"/>
    </location>
</feature>
<feature type="compositionally biased region" description="Low complexity" evidence="2">
    <location>
        <begin position="209"/>
        <end position="231"/>
    </location>
</feature>
<dbReference type="EMBL" id="JARBDR010000918">
    <property type="protein sequence ID" value="KAJ8301655.1"/>
    <property type="molecule type" value="Genomic_DNA"/>
</dbReference>
<comment type="caution">
    <text evidence="3">The sequence shown here is derived from an EMBL/GenBank/DDBJ whole genome shotgun (WGS) entry which is preliminary data.</text>
</comment>
<feature type="region of interest" description="Disordered" evidence="2">
    <location>
        <begin position="1"/>
        <end position="21"/>
    </location>
</feature>
<feature type="compositionally biased region" description="Acidic residues" evidence="2">
    <location>
        <begin position="1"/>
        <end position="13"/>
    </location>
</feature>
<sequence length="543" mass="60422">MEEQVEEASDSEEMSTASMSVKTAELLKCSETEFDKTIQEMSLKDLLEAISSLQKEMTKEQENFNSLGTELGALNKNSQQYKQISKEMTQSQSKLTVLMNRSMKCFQQQGNQQSKQKSGNNQVQRRNSARNTTQNSESGSNSVQRRHSAKIKAEDADTVNIAIDKQTAKSNPTIDTAGQNKPVVLKPLTTVDVSKLNMKKNESNNPKHTSSISVNSSSNSSSTTQNGETSNRSAFKVQPKTTRGKILALGRMEPQNSVTVIKTESTSGSGSVTQNGVTEHEQTSKVSSVVNVTNQVNGSKYTSSTSKKSNQNENGNNSDMTVMPLKVNGSAMQKPPRKLIKSSIEQPSGENLLEQIRNFRRNSNDEDSSPPDTEKAVKDTNVFRAKPIVIKPVKTENTEIKTVQRNSQEQKPPLIFHAGRPVVLDANVEQERRNMLDQIKAHKKSDTQHEQLAELEKEKKPYQLNTDNHEANISGSQPDKELQTDKKVSASGVGKVSMATISLQRNSREIKDFVQPKQTISVNILKNLKTFKLRLKMYRMIQN</sequence>
<feature type="compositionally biased region" description="Polar residues" evidence="2">
    <location>
        <begin position="123"/>
        <end position="143"/>
    </location>
</feature>
<evidence type="ECO:0000313" key="4">
    <source>
        <dbReference type="Proteomes" id="UP001217089"/>
    </source>
</evidence>
<dbReference type="Proteomes" id="UP001217089">
    <property type="component" value="Unassembled WGS sequence"/>
</dbReference>
<gene>
    <name evidence="3" type="ORF">KUTeg_020642</name>
</gene>
<proteinExistence type="predicted"/>
<feature type="coiled-coil region" evidence="1">
    <location>
        <begin position="43"/>
        <end position="70"/>
    </location>
</feature>
<feature type="compositionally biased region" description="Low complexity" evidence="2">
    <location>
        <begin position="284"/>
        <end position="309"/>
    </location>
</feature>
<feature type="compositionally biased region" description="Polar residues" evidence="2">
    <location>
        <begin position="259"/>
        <end position="277"/>
    </location>
</feature>